<gene>
    <name evidence="2" type="ORF">B296_00014434</name>
</gene>
<dbReference type="Proteomes" id="UP000287651">
    <property type="component" value="Unassembled WGS sequence"/>
</dbReference>
<comment type="caution">
    <text evidence="2">The sequence shown here is derived from an EMBL/GenBank/DDBJ whole genome shotgun (WGS) entry which is preliminary data.</text>
</comment>
<feature type="compositionally biased region" description="Low complexity" evidence="1">
    <location>
        <begin position="73"/>
        <end position="90"/>
    </location>
</feature>
<proteinExistence type="predicted"/>
<name>A0A427AKQ6_ENSVE</name>
<evidence type="ECO:0000256" key="1">
    <source>
        <dbReference type="SAM" id="MobiDB-lite"/>
    </source>
</evidence>
<protein>
    <submittedName>
        <fullName evidence="2">Uncharacterized protein</fullName>
    </submittedName>
</protein>
<dbReference type="EMBL" id="AMZH03002114">
    <property type="protein sequence ID" value="RRT76731.1"/>
    <property type="molecule type" value="Genomic_DNA"/>
</dbReference>
<feature type="region of interest" description="Disordered" evidence="1">
    <location>
        <begin position="73"/>
        <end position="101"/>
    </location>
</feature>
<evidence type="ECO:0000313" key="2">
    <source>
        <dbReference type="EMBL" id="RRT76731.1"/>
    </source>
</evidence>
<organism evidence="2 3">
    <name type="scientific">Ensete ventricosum</name>
    <name type="common">Abyssinian banana</name>
    <name type="synonym">Musa ensete</name>
    <dbReference type="NCBI Taxonomy" id="4639"/>
    <lineage>
        <taxon>Eukaryota</taxon>
        <taxon>Viridiplantae</taxon>
        <taxon>Streptophyta</taxon>
        <taxon>Embryophyta</taxon>
        <taxon>Tracheophyta</taxon>
        <taxon>Spermatophyta</taxon>
        <taxon>Magnoliopsida</taxon>
        <taxon>Liliopsida</taxon>
        <taxon>Zingiberales</taxon>
        <taxon>Musaceae</taxon>
        <taxon>Ensete</taxon>
    </lineage>
</organism>
<evidence type="ECO:0000313" key="3">
    <source>
        <dbReference type="Proteomes" id="UP000287651"/>
    </source>
</evidence>
<accession>A0A427AKQ6</accession>
<reference evidence="2 3" key="1">
    <citation type="journal article" date="2014" name="Agronomy (Basel)">
        <title>A Draft Genome Sequence for Ensete ventricosum, the Drought-Tolerant Tree Against Hunger.</title>
        <authorList>
            <person name="Harrison J."/>
            <person name="Moore K.A."/>
            <person name="Paszkiewicz K."/>
            <person name="Jones T."/>
            <person name="Grant M."/>
            <person name="Ambacheew D."/>
            <person name="Muzemil S."/>
            <person name="Studholme D.J."/>
        </authorList>
    </citation>
    <scope>NUCLEOTIDE SEQUENCE [LARGE SCALE GENOMIC DNA]</scope>
</reference>
<sequence length="191" mass="20452">MLLEFFPLMHLDIVGALEELVKGDGLSVAIAFRVLVDINSEVVVVEQAITIDVLSLCGPHLDVRWMDPISAGAPRVSPSATRSPAPAARARPPPPAPAARARSVLRRGGGINNGVGACGSRSVVGCDPEPGPSLRTGLMCPNRAGPISRLCGRHREFPQRAWAFPSMRPRRSVIHRELRPEDGLNYAGDNT</sequence>
<dbReference type="AlphaFoldDB" id="A0A427AKQ6"/>